<keyword evidence="3" id="KW-0328">Glycosyltransferase</keyword>
<dbReference type="InterPro" id="IPR029044">
    <property type="entry name" value="Nucleotide-diphossugar_trans"/>
</dbReference>
<evidence type="ECO:0000256" key="2">
    <source>
        <dbReference type="ARBA" id="ARBA00022475"/>
    </source>
</evidence>
<dbReference type="GO" id="GO:0016757">
    <property type="term" value="F:glycosyltransferase activity"/>
    <property type="evidence" value="ECO:0007669"/>
    <property type="project" value="UniProtKB-KW"/>
</dbReference>
<dbReference type="PANTHER" id="PTHR43646">
    <property type="entry name" value="GLYCOSYLTRANSFERASE"/>
    <property type="match status" value="1"/>
</dbReference>
<evidence type="ECO:0000256" key="6">
    <source>
        <dbReference type="SAM" id="Phobius"/>
    </source>
</evidence>
<evidence type="ECO:0000256" key="4">
    <source>
        <dbReference type="ARBA" id="ARBA00022679"/>
    </source>
</evidence>
<feature type="transmembrane region" description="Helical" evidence="6">
    <location>
        <begin position="327"/>
        <end position="350"/>
    </location>
</feature>
<keyword evidence="4" id="KW-0808">Transferase</keyword>
<evidence type="ECO:0000313" key="8">
    <source>
        <dbReference type="EMBL" id="MBK1835554.1"/>
    </source>
</evidence>
<comment type="caution">
    <text evidence="8">The sequence shown here is derived from an EMBL/GenBank/DDBJ whole genome shotgun (WGS) entry which is preliminary data.</text>
</comment>
<feature type="transmembrane region" description="Helical" evidence="6">
    <location>
        <begin position="302"/>
        <end position="321"/>
    </location>
</feature>
<dbReference type="Gene3D" id="3.90.550.10">
    <property type="entry name" value="Spore Coat Polysaccharide Biosynthesis Protein SpsA, Chain A"/>
    <property type="match status" value="1"/>
</dbReference>
<dbReference type="RefSeq" id="WP_200392991.1">
    <property type="nucleotide sequence ID" value="NZ_JAENIO010000061.1"/>
</dbReference>
<feature type="transmembrane region" description="Helical" evidence="6">
    <location>
        <begin position="271"/>
        <end position="295"/>
    </location>
</feature>
<name>A0A934RV35_9BACT</name>
<gene>
    <name evidence="8" type="ORF">JIN78_15915</name>
</gene>
<organism evidence="8 9">
    <name type="scientific">Roseibacillus ishigakijimensis</name>
    <dbReference type="NCBI Taxonomy" id="454146"/>
    <lineage>
        <taxon>Bacteria</taxon>
        <taxon>Pseudomonadati</taxon>
        <taxon>Verrucomicrobiota</taxon>
        <taxon>Verrucomicrobiia</taxon>
        <taxon>Verrucomicrobiales</taxon>
        <taxon>Verrucomicrobiaceae</taxon>
        <taxon>Roseibacillus</taxon>
    </lineage>
</organism>
<evidence type="ECO:0000259" key="7">
    <source>
        <dbReference type="Pfam" id="PF00535"/>
    </source>
</evidence>
<evidence type="ECO:0000313" key="9">
    <source>
        <dbReference type="Proteomes" id="UP000604083"/>
    </source>
</evidence>
<dbReference type="AlphaFoldDB" id="A0A934RV35"/>
<keyword evidence="2" id="KW-1003">Cell membrane</keyword>
<protein>
    <submittedName>
        <fullName evidence="8">Glycosyltransferase</fullName>
    </submittedName>
</protein>
<dbReference type="InterPro" id="IPR001173">
    <property type="entry name" value="Glyco_trans_2-like"/>
</dbReference>
<dbReference type="Proteomes" id="UP000604083">
    <property type="component" value="Unassembled WGS sequence"/>
</dbReference>
<comment type="subcellular location">
    <subcellularLocation>
        <location evidence="1">Cell membrane</location>
    </subcellularLocation>
</comment>
<keyword evidence="6" id="KW-1133">Transmembrane helix</keyword>
<keyword evidence="9" id="KW-1185">Reference proteome</keyword>
<dbReference type="GO" id="GO:0005886">
    <property type="term" value="C:plasma membrane"/>
    <property type="evidence" value="ECO:0007669"/>
    <property type="project" value="UniProtKB-SubCell"/>
</dbReference>
<keyword evidence="5 6" id="KW-0472">Membrane</keyword>
<feature type="domain" description="Glycosyltransferase 2-like" evidence="7">
    <location>
        <begin position="39"/>
        <end position="133"/>
    </location>
</feature>
<dbReference type="SUPFAM" id="SSF53448">
    <property type="entry name" value="Nucleotide-diphospho-sugar transferases"/>
    <property type="match status" value="1"/>
</dbReference>
<dbReference type="Pfam" id="PF00535">
    <property type="entry name" value="Glycos_transf_2"/>
    <property type="match status" value="1"/>
</dbReference>
<accession>A0A934RV35</accession>
<dbReference type="PANTHER" id="PTHR43646:SF2">
    <property type="entry name" value="GLYCOSYLTRANSFERASE 2-LIKE DOMAIN-CONTAINING PROTEIN"/>
    <property type="match status" value="1"/>
</dbReference>
<proteinExistence type="predicted"/>
<evidence type="ECO:0000256" key="1">
    <source>
        <dbReference type="ARBA" id="ARBA00004236"/>
    </source>
</evidence>
<keyword evidence="6" id="KW-0812">Transmembrane</keyword>
<dbReference type="EMBL" id="JAENIO010000061">
    <property type="protein sequence ID" value="MBK1835554.1"/>
    <property type="molecule type" value="Genomic_DNA"/>
</dbReference>
<evidence type="ECO:0000256" key="5">
    <source>
        <dbReference type="ARBA" id="ARBA00023136"/>
    </source>
</evidence>
<sequence>MLSLAPLIALLLGPSLWLILGRPRFLSPPPRSAKEGRISIIIPARNEEHRLGRLLSSLAENQHPPHEILVVDDESTDGTARVAGDLGATVISTPPRPAEWQGKPWACETGARAATGDWLLFLDADTWFEPGGFDKISHLTGDDRSVSSLCPHHCPGSAIEELSAFFNLVMVAGSNAFRLRPSAQSESALFGQSLLISRALYQEAEGHHSVRNQVLENFHLAGLIREKGGHCQVFLGRGVLAMRMFDQGLGQIWNSWKKGFTTGAKQTNRQALLLISLWLTGAMTILVSLPFALFYPHADPAFVPLLAAGYLFYAAQCGWAFRLVGRFSPLTALLFPIALTFYQVLFFTALRDQKKGKTTPWKGRDVH</sequence>
<reference evidence="8" key="1">
    <citation type="submission" date="2021-01" db="EMBL/GenBank/DDBJ databases">
        <title>Modified the classification status of verrucomicrobia.</title>
        <authorList>
            <person name="Feng X."/>
        </authorList>
    </citation>
    <scope>NUCLEOTIDE SEQUENCE</scope>
    <source>
        <strain evidence="8">KCTC 12986</strain>
    </source>
</reference>
<evidence type="ECO:0000256" key="3">
    <source>
        <dbReference type="ARBA" id="ARBA00022676"/>
    </source>
</evidence>